<dbReference type="EMBL" id="APPE01000027">
    <property type="protein sequence ID" value="ENV00579.1"/>
    <property type="molecule type" value="Genomic_DNA"/>
</dbReference>
<dbReference type="GO" id="GO:0003723">
    <property type="term" value="F:RNA binding"/>
    <property type="evidence" value="ECO:0007669"/>
    <property type="project" value="UniProtKB-KW"/>
</dbReference>
<keyword evidence="5" id="KW-0051">Antiviral defense</keyword>
<name>N8WUP4_9GAMM</name>
<dbReference type="AlphaFoldDB" id="N8WUP4"/>
<dbReference type="GO" id="GO:0051607">
    <property type="term" value="P:defense response to virus"/>
    <property type="evidence" value="ECO:0007669"/>
    <property type="project" value="UniProtKB-KW"/>
</dbReference>
<dbReference type="NCBIfam" id="TIGR01870">
    <property type="entry name" value="cas_TM1810_Csm2"/>
    <property type="match status" value="1"/>
</dbReference>
<keyword evidence="4" id="KW-0694">RNA-binding</keyword>
<protein>
    <recommendedName>
        <fullName evidence="3">CRISPR system Cms protein Csm2</fullName>
    </recommendedName>
    <alternativeName>
        <fullName evidence="6">CRISPR type III A-associated protein Csm2</fullName>
    </alternativeName>
</protein>
<evidence type="ECO:0000256" key="5">
    <source>
        <dbReference type="ARBA" id="ARBA00023118"/>
    </source>
</evidence>
<dbReference type="HOGENOM" id="CLU_132695_0_0_6"/>
<dbReference type="InterPro" id="IPR010149">
    <property type="entry name" value="CRISPR-assoc_prot_Csm2_III-A"/>
</dbReference>
<comment type="caution">
    <text evidence="7">The sequence shown here is derived from an EMBL/GenBank/DDBJ whole genome shotgun (WGS) entry which is preliminary data.</text>
</comment>
<keyword evidence="8" id="KW-1185">Reference proteome</keyword>
<evidence type="ECO:0000313" key="7">
    <source>
        <dbReference type="EMBL" id="ENV00579.1"/>
    </source>
</evidence>
<evidence type="ECO:0000256" key="4">
    <source>
        <dbReference type="ARBA" id="ARBA00022884"/>
    </source>
</evidence>
<comment type="function">
    <text evidence="1">This subunit may be involved in monitoring complementarity of crRNA and target RNA.</text>
</comment>
<comment type="similarity">
    <text evidence="2">Belongs to the CRISPR-associated Csm2 family.</text>
</comment>
<evidence type="ECO:0000256" key="3">
    <source>
        <dbReference type="ARBA" id="ARBA00016118"/>
    </source>
</evidence>
<evidence type="ECO:0000256" key="6">
    <source>
        <dbReference type="ARBA" id="ARBA00031723"/>
    </source>
</evidence>
<organism evidence="7 8">
    <name type="scientific">Acinetobacter variabilis</name>
    <dbReference type="NCBI Taxonomy" id="70346"/>
    <lineage>
        <taxon>Bacteria</taxon>
        <taxon>Pseudomonadati</taxon>
        <taxon>Pseudomonadota</taxon>
        <taxon>Gammaproteobacteria</taxon>
        <taxon>Moraxellales</taxon>
        <taxon>Moraxellaceae</taxon>
        <taxon>Acinetobacter</taxon>
    </lineage>
</organism>
<sequence>MAINFKEPSDTLFSDVAECYAQRIADASQQRKNRSTQLRGFYDEILNWESRSRVMSDQQFKESIPLIKMLIAKVTYANGRDHVTQEYVDLMRECITQVNDRTSLRNCKLFFEAFMGFYKVYGPK</sequence>
<dbReference type="Pfam" id="PF03750">
    <property type="entry name" value="Csm2_III-A"/>
    <property type="match status" value="1"/>
</dbReference>
<gene>
    <name evidence="7" type="ORF">F969_00446</name>
</gene>
<dbReference type="PATRIC" id="fig|1217710.3.peg.421"/>
<dbReference type="RefSeq" id="WP_004780553.1">
    <property type="nucleotide sequence ID" value="NZ_KB849397.1"/>
</dbReference>
<evidence type="ECO:0000313" key="8">
    <source>
        <dbReference type="Proteomes" id="UP000013070"/>
    </source>
</evidence>
<reference evidence="7 8" key="1">
    <citation type="submission" date="2013-02" db="EMBL/GenBank/DDBJ databases">
        <title>The Genome Sequence of Acinetobacter sp. NIPH 899.</title>
        <authorList>
            <consortium name="The Broad Institute Genome Sequencing Platform"/>
            <consortium name="The Broad Institute Genome Sequencing Center for Infectious Disease"/>
            <person name="Cerqueira G."/>
            <person name="Feldgarden M."/>
            <person name="Courvalin P."/>
            <person name="Perichon B."/>
            <person name="Grillot-Courvalin C."/>
            <person name="Clermont D."/>
            <person name="Rocha E."/>
            <person name="Yoon E.-J."/>
            <person name="Nemec A."/>
            <person name="Walker B."/>
            <person name="Young S.K."/>
            <person name="Zeng Q."/>
            <person name="Gargeya S."/>
            <person name="Fitzgerald M."/>
            <person name="Haas B."/>
            <person name="Abouelleil A."/>
            <person name="Alvarado L."/>
            <person name="Arachchi H.M."/>
            <person name="Berlin A.M."/>
            <person name="Chapman S.B."/>
            <person name="Dewar J."/>
            <person name="Goldberg J."/>
            <person name="Griggs A."/>
            <person name="Gujja S."/>
            <person name="Hansen M."/>
            <person name="Howarth C."/>
            <person name="Imamovic A."/>
            <person name="Larimer J."/>
            <person name="McCowan C."/>
            <person name="Murphy C."/>
            <person name="Neiman D."/>
            <person name="Pearson M."/>
            <person name="Priest M."/>
            <person name="Roberts A."/>
            <person name="Saif S."/>
            <person name="Shea T."/>
            <person name="Sisk P."/>
            <person name="Sykes S."/>
            <person name="Wortman J."/>
            <person name="Nusbaum C."/>
            <person name="Birren B."/>
        </authorList>
    </citation>
    <scope>NUCLEOTIDE SEQUENCE [LARGE SCALE GENOMIC DNA]</scope>
    <source>
        <strain evidence="7 8">NIPH 899</strain>
    </source>
</reference>
<dbReference type="Proteomes" id="UP000013070">
    <property type="component" value="Unassembled WGS sequence"/>
</dbReference>
<evidence type="ECO:0000256" key="1">
    <source>
        <dbReference type="ARBA" id="ARBA00003640"/>
    </source>
</evidence>
<evidence type="ECO:0000256" key="2">
    <source>
        <dbReference type="ARBA" id="ARBA00006896"/>
    </source>
</evidence>
<accession>N8WUP4</accession>
<dbReference type="eggNOG" id="COG1421">
    <property type="taxonomic scope" value="Bacteria"/>
</dbReference>
<proteinExistence type="inferred from homology"/>